<accession>A0A6A6RAQ6</accession>
<dbReference type="AlphaFoldDB" id="A0A6A6RAQ6"/>
<dbReference type="PANTHER" id="PTHR47425:SF2">
    <property type="entry name" value="FARB-RELATED"/>
    <property type="match status" value="1"/>
</dbReference>
<dbReference type="InterPro" id="IPR007219">
    <property type="entry name" value="XnlR_reg_dom"/>
</dbReference>
<evidence type="ECO:0000313" key="5">
    <source>
        <dbReference type="EMBL" id="KAF2501915.1"/>
    </source>
</evidence>
<dbReference type="Gene3D" id="4.10.240.10">
    <property type="entry name" value="Zn(2)-C6 fungal-type DNA-binding domain"/>
    <property type="match status" value="1"/>
</dbReference>
<gene>
    <name evidence="5" type="ORF">BU16DRAFT_451404</name>
</gene>
<dbReference type="InterPro" id="IPR052761">
    <property type="entry name" value="Fungal_Detox/Toxin_TFs"/>
</dbReference>
<keyword evidence="2" id="KW-0539">Nucleus</keyword>
<dbReference type="GO" id="GO:0003677">
    <property type="term" value="F:DNA binding"/>
    <property type="evidence" value="ECO:0007669"/>
    <property type="project" value="InterPro"/>
</dbReference>
<dbReference type="PROSITE" id="PS50048">
    <property type="entry name" value="ZN2_CY6_FUNGAL_2"/>
    <property type="match status" value="1"/>
</dbReference>
<dbReference type="Proteomes" id="UP000799750">
    <property type="component" value="Unassembled WGS sequence"/>
</dbReference>
<evidence type="ECO:0000256" key="2">
    <source>
        <dbReference type="ARBA" id="ARBA00023242"/>
    </source>
</evidence>
<organism evidence="5 6">
    <name type="scientific">Lophium mytilinum</name>
    <dbReference type="NCBI Taxonomy" id="390894"/>
    <lineage>
        <taxon>Eukaryota</taxon>
        <taxon>Fungi</taxon>
        <taxon>Dikarya</taxon>
        <taxon>Ascomycota</taxon>
        <taxon>Pezizomycotina</taxon>
        <taxon>Dothideomycetes</taxon>
        <taxon>Pleosporomycetidae</taxon>
        <taxon>Mytilinidiales</taxon>
        <taxon>Mytilinidiaceae</taxon>
        <taxon>Lophium</taxon>
    </lineage>
</organism>
<feature type="compositionally biased region" description="Polar residues" evidence="3">
    <location>
        <begin position="65"/>
        <end position="98"/>
    </location>
</feature>
<dbReference type="OrthoDB" id="5121955at2759"/>
<protein>
    <recommendedName>
        <fullName evidence="4">Zn(2)-C6 fungal-type domain-containing protein</fullName>
    </recommendedName>
</protein>
<keyword evidence="1" id="KW-0479">Metal-binding</keyword>
<evidence type="ECO:0000256" key="3">
    <source>
        <dbReference type="SAM" id="MobiDB-lite"/>
    </source>
</evidence>
<dbReference type="InterPro" id="IPR001138">
    <property type="entry name" value="Zn2Cys6_DnaBD"/>
</dbReference>
<dbReference type="SUPFAM" id="SSF57701">
    <property type="entry name" value="Zn2/Cys6 DNA-binding domain"/>
    <property type="match status" value="1"/>
</dbReference>
<dbReference type="InterPro" id="IPR036864">
    <property type="entry name" value="Zn2-C6_fun-type_DNA-bd_sf"/>
</dbReference>
<dbReference type="GO" id="GO:0008270">
    <property type="term" value="F:zinc ion binding"/>
    <property type="evidence" value="ECO:0007669"/>
    <property type="project" value="InterPro"/>
</dbReference>
<dbReference type="CDD" id="cd12148">
    <property type="entry name" value="fungal_TF_MHR"/>
    <property type="match status" value="1"/>
</dbReference>
<dbReference type="SMART" id="SM00906">
    <property type="entry name" value="Fungal_trans"/>
    <property type="match status" value="1"/>
</dbReference>
<dbReference type="Pfam" id="PF04082">
    <property type="entry name" value="Fungal_trans"/>
    <property type="match status" value="1"/>
</dbReference>
<dbReference type="CDD" id="cd00067">
    <property type="entry name" value="GAL4"/>
    <property type="match status" value="1"/>
</dbReference>
<keyword evidence="6" id="KW-1185">Reference proteome</keyword>
<sequence>MADDQSRANPPPRSRKRASKACLACRARKVRCDISQREGTCTNCSLDQQVCVVKPRPTRYFVLSSRITKSRNGPQSDPSPRATLPTTIPSNAPQVSSQVPPPALLDQEPPYQPTNAEDILPDLDASIGLNTASHHDNPSDQAVRDLNWDSPAQSETREGPQAITSNNAPFVHAHNPAQPYAGTSNSIDPHVMSSYYPFLKLNNLTQMAPDDINFLEKQSCFRIPTQPALDELMREYFLHVHPSLPIINEGDFWDVYTNRDNVLAEHSKISLFVFQAMLFAACSFVPQGTIRKLGFTSTRSARAAYFRRAKLLFDFNGERDSVSVAQGALLMTYNASTRNHKILNTFWLSTAIQFAKDADAHRYHSNMSLKPQRKSALKRLWWCCILRDRILPLGVRRPLHISSADFDFSLEPPTKEDFDSEIFRSRVYDASTKASLVQLLLTLCDLAVSLTEVIMLIYPVNDAVCGSSTEQKARLSLNRIESCKGQLLAWFENATIAFPSPAGISDSHESVILYTNLMYMYYYSALLAIHHHEVLVIITSSNLLKSHFNHMCRSKSRVEAAAAGITENLKELIQLKLAKHLPISVVAYAALPLVLHVLDVKLSATESQSARKRRRLDIYTMTMKGLQAQYDGTDEVFEIIGKVVDYMSLEKPMQRRRSNNEHEDIFQDSDSPRLSSLEPKNPRRAVNDWGDVLLRQPGLYLRIALTMDLSLSKGQFPDDTDFPAALQSQNHIQTHFPLYRITMGDFENTSRPVAEASDTNQDSQYHNTGTDCMARGRGNGNSFAPAFSSAISMTDRFVDAMSFPSTRMIGQSPLGDLGSPMCSGSVGEKMQENVDALFDHSTNWVDTMFLGDEWMISPETTRT</sequence>
<reference evidence="5" key="1">
    <citation type="journal article" date="2020" name="Stud. Mycol.">
        <title>101 Dothideomycetes genomes: a test case for predicting lifestyles and emergence of pathogens.</title>
        <authorList>
            <person name="Haridas S."/>
            <person name="Albert R."/>
            <person name="Binder M."/>
            <person name="Bloem J."/>
            <person name="Labutti K."/>
            <person name="Salamov A."/>
            <person name="Andreopoulos B."/>
            <person name="Baker S."/>
            <person name="Barry K."/>
            <person name="Bills G."/>
            <person name="Bluhm B."/>
            <person name="Cannon C."/>
            <person name="Castanera R."/>
            <person name="Culley D."/>
            <person name="Daum C."/>
            <person name="Ezra D."/>
            <person name="Gonzalez J."/>
            <person name="Henrissat B."/>
            <person name="Kuo A."/>
            <person name="Liang C."/>
            <person name="Lipzen A."/>
            <person name="Lutzoni F."/>
            <person name="Magnuson J."/>
            <person name="Mondo S."/>
            <person name="Nolan M."/>
            <person name="Ohm R."/>
            <person name="Pangilinan J."/>
            <person name="Park H.-J."/>
            <person name="Ramirez L."/>
            <person name="Alfaro M."/>
            <person name="Sun H."/>
            <person name="Tritt A."/>
            <person name="Yoshinaga Y."/>
            <person name="Zwiers L.-H."/>
            <person name="Turgeon B."/>
            <person name="Goodwin S."/>
            <person name="Spatafora J."/>
            <person name="Crous P."/>
            <person name="Grigoriev I."/>
        </authorList>
    </citation>
    <scope>NUCLEOTIDE SEQUENCE</scope>
    <source>
        <strain evidence="5">CBS 269.34</strain>
    </source>
</reference>
<name>A0A6A6RAQ6_9PEZI</name>
<dbReference type="PROSITE" id="PS00463">
    <property type="entry name" value="ZN2_CY6_FUNGAL_1"/>
    <property type="match status" value="1"/>
</dbReference>
<evidence type="ECO:0000256" key="1">
    <source>
        <dbReference type="ARBA" id="ARBA00022723"/>
    </source>
</evidence>
<dbReference type="EMBL" id="MU004182">
    <property type="protein sequence ID" value="KAF2501915.1"/>
    <property type="molecule type" value="Genomic_DNA"/>
</dbReference>
<dbReference type="GO" id="GO:0006351">
    <property type="term" value="P:DNA-templated transcription"/>
    <property type="evidence" value="ECO:0007669"/>
    <property type="project" value="InterPro"/>
</dbReference>
<feature type="domain" description="Zn(2)-C6 fungal-type" evidence="4">
    <location>
        <begin position="21"/>
        <end position="53"/>
    </location>
</feature>
<evidence type="ECO:0000259" key="4">
    <source>
        <dbReference type="PROSITE" id="PS50048"/>
    </source>
</evidence>
<feature type="region of interest" description="Disordered" evidence="3">
    <location>
        <begin position="64"/>
        <end position="118"/>
    </location>
</feature>
<dbReference type="PANTHER" id="PTHR47425">
    <property type="entry name" value="FARB-RELATED"/>
    <property type="match status" value="1"/>
</dbReference>
<dbReference type="GO" id="GO:0000981">
    <property type="term" value="F:DNA-binding transcription factor activity, RNA polymerase II-specific"/>
    <property type="evidence" value="ECO:0007669"/>
    <property type="project" value="InterPro"/>
</dbReference>
<feature type="region of interest" description="Disordered" evidence="3">
    <location>
        <begin position="653"/>
        <end position="682"/>
    </location>
</feature>
<feature type="region of interest" description="Disordered" evidence="3">
    <location>
        <begin position="151"/>
        <end position="184"/>
    </location>
</feature>
<dbReference type="SMART" id="SM00066">
    <property type="entry name" value="GAL4"/>
    <property type="match status" value="1"/>
</dbReference>
<proteinExistence type="predicted"/>
<evidence type="ECO:0000313" key="6">
    <source>
        <dbReference type="Proteomes" id="UP000799750"/>
    </source>
</evidence>